<reference evidence="1" key="1">
    <citation type="submission" date="2022-06" db="EMBL/GenBank/DDBJ databases">
        <title>Sequencing the genomes of 1000 actinobacteria strains.</title>
        <authorList>
            <person name="Klenk H.-P."/>
        </authorList>
    </citation>
    <scope>NUCLEOTIDE SEQUENCE</scope>
    <source>
        <strain evidence="1">DSM 46694</strain>
    </source>
</reference>
<comment type="caution">
    <text evidence="1">The sequence shown here is derived from an EMBL/GenBank/DDBJ whole genome shotgun (WGS) entry which is preliminary data.</text>
</comment>
<dbReference type="EMBL" id="JAMZEB010000002">
    <property type="protein sequence ID" value="MCP2365123.1"/>
    <property type="molecule type" value="Genomic_DNA"/>
</dbReference>
<name>A0A9X2K9F4_9ACTN</name>
<dbReference type="AlphaFoldDB" id="A0A9X2K9F4"/>
<evidence type="ECO:0000313" key="2">
    <source>
        <dbReference type="Proteomes" id="UP001139648"/>
    </source>
</evidence>
<organism evidence="1 2">
    <name type="scientific">Nonomuraea thailandensis</name>
    <dbReference type="NCBI Taxonomy" id="1188745"/>
    <lineage>
        <taxon>Bacteria</taxon>
        <taxon>Bacillati</taxon>
        <taxon>Actinomycetota</taxon>
        <taxon>Actinomycetes</taxon>
        <taxon>Streptosporangiales</taxon>
        <taxon>Streptosporangiaceae</taxon>
        <taxon>Nonomuraea</taxon>
    </lineage>
</organism>
<proteinExistence type="predicted"/>
<sequence>MPNGRPLVEGMEDFWQASEASQMDFMENEAFPT</sequence>
<gene>
    <name evidence="1" type="ORF">HD597_012143</name>
</gene>
<dbReference type="Proteomes" id="UP001139648">
    <property type="component" value="Unassembled WGS sequence"/>
</dbReference>
<accession>A0A9X2K9F4</accession>
<keyword evidence="2" id="KW-1185">Reference proteome</keyword>
<protein>
    <submittedName>
        <fullName evidence="1">Uncharacterized protein</fullName>
    </submittedName>
</protein>
<evidence type="ECO:0000313" key="1">
    <source>
        <dbReference type="EMBL" id="MCP2365123.1"/>
    </source>
</evidence>